<dbReference type="Gene3D" id="1.10.630.10">
    <property type="entry name" value="Cytochrome P450"/>
    <property type="match status" value="1"/>
</dbReference>
<proteinExistence type="inferred from homology"/>
<dbReference type="AlphaFoldDB" id="V2XVS1"/>
<dbReference type="PROSITE" id="PS00086">
    <property type="entry name" value="CYTOCHROME_P450"/>
    <property type="match status" value="1"/>
</dbReference>
<evidence type="ECO:0000256" key="2">
    <source>
        <dbReference type="ARBA" id="ARBA00004167"/>
    </source>
</evidence>
<evidence type="ECO:0000256" key="14">
    <source>
        <dbReference type="PIRSR" id="PIRSR602401-1"/>
    </source>
</evidence>
<dbReference type="InterPro" id="IPR002401">
    <property type="entry name" value="Cyt_P450_E_grp-I"/>
</dbReference>
<evidence type="ECO:0000256" key="4">
    <source>
        <dbReference type="ARBA" id="ARBA00010617"/>
    </source>
</evidence>
<evidence type="ECO:0000256" key="6">
    <source>
        <dbReference type="ARBA" id="ARBA00022692"/>
    </source>
</evidence>
<dbReference type="GO" id="GO:0005506">
    <property type="term" value="F:iron ion binding"/>
    <property type="evidence" value="ECO:0007669"/>
    <property type="project" value="InterPro"/>
</dbReference>
<feature type="transmembrane region" description="Helical" evidence="16">
    <location>
        <begin position="13"/>
        <end position="32"/>
    </location>
</feature>
<dbReference type="PANTHER" id="PTHR46300">
    <property type="entry name" value="P450, PUTATIVE (EUROFUNG)-RELATED-RELATED"/>
    <property type="match status" value="1"/>
</dbReference>
<gene>
    <name evidence="17" type="ORF">Moror_17291</name>
</gene>
<keyword evidence="12 16" id="KW-0472">Membrane</keyword>
<dbReference type="EMBL" id="AWSO01000016">
    <property type="protein sequence ID" value="ESK97862.1"/>
    <property type="molecule type" value="Genomic_DNA"/>
</dbReference>
<dbReference type="OrthoDB" id="2789670at2759"/>
<accession>V2XVS1</accession>
<dbReference type="GO" id="GO:0016705">
    <property type="term" value="F:oxidoreductase activity, acting on paired donors, with incorporation or reduction of molecular oxygen"/>
    <property type="evidence" value="ECO:0007669"/>
    <property type="project" value="InterPro"/>
</dbReference>
<keyword evidence="9 15" id="KW-0560">Oxidoreductase</keyword>
<dbReference type="KEGG" id="mrr:Moror_17291"/>
<keyword evidence="10 14" id="KW-0408">Iron</keyword>
<dbReference type="Proteomes" id="UP000017559">
    <property type="component" value="Unassembled WGS sequence"/>
</dbReference>
<comment type="similarity">
    <text evidence="4 15">Belongs to the cytochrome P450 family.</text>
</comment>
<evidence type="ECO:0000256" key="13">
    <source>
        <dbReference type="ARBA" id="ARBA00023180"/>
    </source>
</evidence>
<evidence type="ECO:0000256" key="1">
    <source>
        <dbReference type="ARBA" id="ARBA00001971"/>
    </source>
</evidence>
<keyword evidence="8 16" id="KW-1133">Transmembrane helix</keyword>
<organism evidence="17 18">
    <name type="scientific">Moniliophthora roreri (strain MCA 2997)</name>
    <name type="common">Cocoa frosty pod rot fungus</name>
    <name type="synonym">Crinipellis roreri</name>
    <dbReference type="NCBI Taxonomy" id="1381753"/>
    <lineage>
        <taxon>Eukaryota</taxon>
        <taxon>Fungi</taxon>
        <taxon>Dikarya</taxon>
        <taxon>Basidiomycota</taxon>
        <taxon>Agaricomycotina</taxon>
        <taxon>Agaricomycetes</taxon>
        <taxon>Agaricomycetidae</taxon>
        <taxon>Agaricales</taxon>
        <taxon>Marasmiineae</taxon>
        <taxon>Marasmiaceae</taxon>
        <taxon>Moniliophthora</taxon>
    </lineage>
</organism>
<comment type="subcellular location">
    <subcellularLocation>
        <location evidence="2">Membrane</location>
        <topology evidence="2">Single-pass membrane protein</topology>
    </subcellularLocation>
</comment>
<comment type="caution">
    <text evidence="17">The sequence shown here is derived from an EMBL/GenBank/DDBJ whole genome shotgun (WGS) entry which is preliminary data.</text>
</comment>
<evidence type="ECO:0000256" key="12">
    <source>
        <dbReference type="ARBA" id="ARBA00023136"/>
    </source>
</evidence>
<keyword evidence="18" id="KW-1185">Reference proteome</keyword>
<evidence type="ECO:0000256" key="16">
    <source>
        <dbReference type="SAM" id="Phobius"/>
    </source>
</evidence>
<keyword evidence="5 14" id="KW-0349">Heme</keyword>
<dbReference type="PRINTS" id="PR00385">
    <property type="entry name" value="P450"/>
</dbReference>
<keyword evidence="11 15" id="KW-0503">Monooxygenase</keyword>
<name>V2XVS1_MONRO</name>
<sequence>MDSPLEPQANSEMTTLVLAMIGLGSIVLFRLVMSRPQGKPIPGPHGVPVLGNLLQLGGGRNWLTFTEWKKQYGDIVYLNMAGQDAILLNSSKVAADLLDRRAAIYSDRPKNVVCQILTGGLVFAFSQHNDIWKVMRRAAAETMSNSAMKSYEGPQEVEATLLVHDLLKKPADWDAHLSRAANSLVLGTVYGMPPIRDHNNPDIAAVNLFVERALHACAPGTFLVEYLTWMQHLPRWMSPWRQYAENSFNFYASLFERLYDDIKKRIAQGDETPSVASTIYHDEKHLGVSDREAAWLSATLYAGASGTTSGQLTWLIVAMVLHPEAQKRAQEEIDRVVGRDRMPTFKDFNQLVYVRAFVKEVLRWRPVGPLGVPHRLDQDDVYDGYYFKKDTIFITNVWAMNHDLETWGPDADDFVPERHLDEKGNLKPSVPDTKDESHHSFGFGRRICVGRNLARTSMFIYTACILWAFNVSPGTDERGNIILPDADAGISDGLVVRPPDFPCKITPRYADVPALVAHVKEMYGFAADA</sequence>
<evidence type="ECO:0000256" key="3">
    <source>
        <dbReference type="ARBA" id="ARBA00005179"/>
    </source>
</evidence>
<dbReference type="InterPro" id="IPR017972">
    <property type="entry name" value="Cyt_P450_CS"/>
</dbReference>
<comment type="pathway">
    <text evidence="3">Secondary metabolite biosynthesis.</text>
</comment>
<evidence type="ECO:0000256" key="7">
    <source>
        <dbReference type="ARBA" id="ARBA00022723"/>
    </source>
</evidence>
<keyword evidence="7 14" id="KW-0479">Metal-binding</keyword>
<evidence type="ECO:0000256" key="15">
    <source>
        <dbReference type="RuleBase" id="RU000461"/>
    </source>
</evidence>
<dbReference type="GO" id="GO:0020037">
    <property type="term" value="F:heme binding"/>
    <property type="evidence" value="ECO:0007669"/>
    <property type="project" value="InterPro"/>
</dbReference>
<dbReference type="GO" id="GO:0016020">
    <property type="term" value="C:membrane"/>
    <property type="evidence" value="ECO:0007669"/>
    <property type="project" value="UniProtKB-SubCell"/>
</dbReference>
<dbReference type="PANTHER" id="PTHR46300:SF2">
    <property type="entry name" value="CYTOCHROME P450 MONOOXYGENASE ALNH-RELATED"/>
    <property type="match status" value="1"/>
</dbReference>
<dbReference type="SUPFAM" id="SSF48264">
    <property type="entry name" value="Cytochrome P450"/>
    <property type="match status" value="1"/>
</dbReference>
<dbReference type="InterPro" id="IPR001128">
    <property type="entry name" value="Cyt_P450"/>
</dbReference>
<evidence type="ECO:0000313" key="18">
    <source>
        <dbReference type="Proteomes" id="UP000017559"/>
    </source>
</evidence>
<dbReference type="HOGENOM" id="CLU_001570_2_3_1"/>
<evidence type="ECO:0000256" key="10">
    <source>
        <dbReference type="ARBA" id="ARBA00023004"/>
    </source>
</evidence>
<dbReference type="InterPro" id="IPR050364">
    <property type="entry name" value="Cytochrome_P450_fung"/>
</dbReference>
<evidence type="ECO:0000256" key="5">
    <source>
        <dbReference type="ARBA" id="ARBA00022617"/>
    </source>
</evidence>
<evidence type="ECO:0000256" key="11">
    <source>
        <dbReference type="ARBA" id="ARBA00023033"/>
    </source>
</evidence>
<reference evidence="17 18" key="1">
    <citation type="journal article" date="2014" name="BMC Genomics">
        <title>Genome and secretome analysis of the hemibiotrophic fungal pathogen, Moniliophthora roreri, which causes frosty pod rot disease of cacao: mechanisms of the biotrophic and necrotrophic phases.</title>
        <authorList>
            <person name="Meinhardt L.W."/>
            <person name="Costa G.G.L."/>
            <person name="Thomazella D.P.T."/>
            <person name="Teixeira P.J.P.L."/>
            <person name="Carazzolle M.F."/>
            <person name="Schuster S.C."/>
            <person name="Carlson J.E."/>
            <person name="Guiltinan M.J."/>
            <person name="Mieczkowski P."/>
            <person name="Farmer A."/>
            <person name="Ramaraj T."/>
            <person name="Crozier J."/>
            <person name="Davis R.E."/>
            <person name="Shao J."/>
            <person name="Melnick R.L."/>
            <person name="Pereira G.A.G."/>
            <person name="Bailey B.A."/>
        </authorList>
    </citation>
    <scope>NUCLEOTIDE SEQUENCE [LARGE SCALE GENOMIC DNA]</scope>
    <source>
        <strain evidence="17 18">MCA 2997</strain>
    </source>
</reference>
<evidence type="ECO:0000256" key="8">
    <source>
        <dbReference type="ARBA" id="ARBA00022989"/>
    </source>
</evidence>
<keyword evidence="13" id="KW-0325">Glycoprotein</keyword>
<dbReference type="Pfam" id="PF00067">
    <property type="entry name" value="p450"/>
    <property type="match status" value="1"/>
</dbReference>
<evidence type="ECO:0000313" key="17">
    <source>
        <dbReference type="EMBL" id="ESK97862.1"/>
    </source>
</evidence>
<dbReference type="InterPro" id="IPR036396">
    <property type="entry name" value="Cyt_P450_sf"/>
</dbReference>
<feature type="binding site" description="axial binding residue" evidence="14">
    <location>
        <position position="448"/>
    </location>
    <ligand>
        <name>heme</name>
        <dbReference type="ChEBI" id="CHEBI:30413"/>
    </ligand>
    <ligandPart>
        <name>Fe</name>
        <dbReference type="ChEBI" id="CHEBI:18248"/>
    </ligandPart>
</feature>
<dbReference type="CDD" id="cd11065">
    <property type="entry name" value="CYP64-like"/>
    <property type="match status" value="1"/>
</dbReference>
<comment type="cofactor">
    <cofactor evidence="1 14">
        <name>heme</name>
        <dbReference type="ChEBI" id="CHEBI:30413"/>
    </cofactor>
</comment>
<dbReference type="GO" id="GO:0004497">
    <property type="term" value="F:monooxygenase activity"/>
    <property type="evidence" value="ECO:0007669"/>
    <property type="project" value="UniProtKB-KW"/>
</dbReference>
<protein>
    <submittedName>
        <fullName evidence="17">Cytochrome p450</fullName>
    </submittedName>
</protein>
<dbReference type="PRINTS" id="PR00463">
    <property type="entry name" value="EP450I"/>
</dbReference>
<keyword evidence="6 16" id="KW-0812">Transmembrane</keyword>
<evidence type="ECO:0000256" key="9">
    <source>
        <dbReference type="ARBA" id="ARBA00023002"/>
    </source>
</evidence>